<dbReference type="AlphaFoldDB" id="A0A225M4V3"/>
<accession>A0A225M4V3</accession>
<reference evidence="2" key="1">
    <citation type="submission" date="2017-06" db="EMBL/GenBank/DDBJ databases">
        <title>Herbaspirillum phytohormonus sp. nov., isolated from the root nodule of Robinia pseudoacacia in lead-zinc mine.</title>
        <authorList>
            <person name="Fan M."/>
            <person name="Lin Y."/>
        </authorList>
    </citation>
    <scope>NUCLEOTIDE SEQUENCE [LARGE SCALE GENOMIC DNA]</scope>
    <source>
        <strain evidence="2">SC-089</strain>
    </source>
</reference>
<proteinExistence type="predicted"/>
<comment type="caution">
    <text evidence="1">The sequence shown here is derived from an EMBL/GenBank/DDBJ whole genome shotgun (WGS) entry which is preliminary data.</text>
</comment>
<dbReference type="EMBL" id="NJIH01000013">
    <property type="protein sequence ID" value="OWT55273.1"/>
    <property type="molecule type" value="Genomic_DNA"/>
</dbReference>
<protein>
    <submittedName>
        <fullName evidence="1">Uncharacterized protein</fullName>
    </submittedName>
</protein>
<name>A0A225M4V3_9BURK</name>
<dbReference type="RefSeq" id="WP_088605460.1">
    <property type="nucleotide sequence ID" value="NZ_NJIH01000013.1"/>
</dbReference>
<gene>
    <name evidence="1" type="ORF">CEY11_21425</name>
</gene>
<evidence type="ECO:0000313" key="1">
    <source>
        <dbReference type="EMBL" id="OWT55273.1"/>
    </source>
</evidence>
<evidence type="ECO:0000313" key="2">
    <source>
        <dbReference type="Proteomes" id="UP000214603"/>
    </source>
</evidence>
<sequence>MTQLFSDAARTTLAADITSTATSLTLTDSGSVFPTISTGDMFKIVLQDDDGFEIAYVTTHSSGSTTLAGISRGQEGTTAKAFSAPTESTAGTTVGLRVTAQDMEAFRDKVDADNGLAQAMRFNVSALGNVSGSQTIDLSSATEFTMTVTGDTTFAFSNAPASGESQVVYLRIEDGGAHTVAWPSGTQFDDSGTAPELTSSGVDLLGVKRDSTTSTNMIFVLGQAIA</sequence>
<organism evidence="1 2">
    <name type="scientific">Candidimonas nitroreducens</name>
    <dbReference type="NCBI Taxonomy" id="683354"/>
    <lineage>
        <taxon>Bacteria</taxon>
        <taxon>Pseudomonadati</taxon>
        <taxon>Pseudomonadota</taxon>
        <taxon>Betaproteobacteria</taxon>
        <taxon>Burkholderiales</taxon>
        <taxon>Alcaligenaceae</taxon>
        <taxon>Candidimonas</taxon>
    </lineage>
</organism>
<dbReference type="Proteomes" id="UP000214603">
    <property type="component" value="Unassembled WGS sequence"/>
</dbReference>
<keyword evidence="2" id="KW-1185">Reference proteome</keyword>